<proteinExistence type="predicted"/>
<protein>
    <submittedName>
        <fullName evidence="3">Uncharacterized protein LOC113794333</fullName>
    </submittedName>
</protein>
<dbReference type="AlphaFoldDB" id="A0A6P6Y4Q3"/>
<dbReference type="Proteomes" id="UP000515146">
    <property type="component" value="Unplaced"/>
</dbReference>
<evidence type="ECO:0000313" key="2">
    <source>
        <dbReference type="Proteomes" id="UP000515146"/>
    </source>
</evidence>
<gene>
    <name evidence="3" type="primary">LOC113794333</name>
</gene>
<evidence type="ECO:0000313" key="3">
    <source>
        <dbReference type="RefSeq" id="XP_027200250.1"/>
    </source>
</evidence>
<accession>A0A6P6Y4Q3</accession>
<organism evidence="2 3">
    <name type="scientific">Dermatophagoides pteronyssinus</name>
    <name type="common">European house dust mite</name>
    <dbReference type="NCBI Taxonomy" id="6956"/>
    <lineage>
        <taxon>Eukaryota</taxon>
        <taxon>Metazoa</taxon>
        <taxon>Ecdysozoa</taxon>
        <taxon>Arthropoda</taxon>
        <taxon>Chelicerata</taxon>
        <taxon>Arachnida</taxon>
        <taxon>Acari</taxon>
        <taxon>Acariformes</taxon>
        <taxon>Sarcoptiformes</taxon>
        <taxon>Astigmata</taxon>
        <taxon>Psoroptidia</taxon>
        <taxon>Analgoidea</taxon>
        <taxon>Pyroglyphidae</taxon>
        <taxon>Dermatophagoidinae</taxon>
        <taxon>Dermatophagoides</taxon>
    </lineage>
</organism>
<dbReference type="KEGG" id="dpte:113794333"/>
<dbReference type="InParanoid" id="A0A6P6Y4Q3"/>
<dbReference type="InterPro" id="IPR013087">
    <property type="entry name" value="Znf_C2H2_type"/>
</dbReference>
<dbReference type="PROSITE" id="PS00028">
    <property type="entry name" value="ZINC_FINGER_C2H2_1"/>
    <property type="match status" value="1"/>
</dbReference>
<name>A0A6P6Y4Q3_DERPT</name>
<sequence>MANDIKITNVNKAIKNLQKVFEDHPRTAANIQLPAKELISLTQNLITHFKATISSLTSEVEGYKSIIDKHLLDKDEKLQTILDKINSNSNNTTPQYNTIAQIPPRPINKTVLVKPKNNLLTPPQAKDAICNAIPTGDIKCNQISINKSNVAYKFSCENSKNKFINLIKSNESLNLSLEAYEPTPKCPTIILKNLDYSTNESDIINNLVIQNDLKDFDHHLKLLFTIKKRFYYDAVLCVSPHIYDSLTQRTLFIGWTAVNAQNMFLLGHCSKCLSFQHRTNDCSNHLKKCKNCSLSFSNAHVNNKHSEFSLHIRNCSTLKCCHCHDKNMISDHAALSENCPFYRQKIQFVWEKTCYDPTTKVQFFNKPSNIITTNSPNNNNTTISPHYNTTGSTNTTINHTLTTTIQQLPPSPSSV</sequence>
<dbReference type="OMA" id="AICNAIP"/>
<evidence type="ECO:0000259" key="1">
    <source>
        <dbReference type="PROSITE" id="PS00028"/>
    </source>
</evidence>
<reference evidence="3" key="1">
    <citation type="submission" date="2025-08" db="UniProtKB">
        <authorList>
            <consortium name="RefSeq"/>
        </authorList>
    </citation>
    <scope>IDENTIFICATION</scope>
    <source>
        <strain evidence="3">Airmid</strain>
    </source>
</reference>
<feature type="domain" description="C2H2-type" evidence="1">
    <location>
        <begin position="289"/>
        <end position="311"/>
    </location>
</feature>
<dbReference type="RefSeq" id="XP_027200250.1">
    <property type="nucleotide sequence ID" value="XM_027344449.1"/>
</dbReference>
<dbReference type="OrthoDB" id="6509494at2759"/>
<keyword evidence="2" id="KW-1185">Reference proteome</keyword>